<feature type="region of interest" description="Disordered" evidence="1">
    <location>
        <begin position="148"/>
        <end position="183"/>
    </location>
</feature>
<feature type="transmembrane region" description="Helical" evidence="2">
    <location>
        <begin position="23"/>
        <end position="47"/>
    </location>
</feature>
<organism evidence="3 4">
    <name type="scientific">Phomopsis amygdali</name>
    <name type="common">Fusicoccum amygdali</name>
    <dbReference type="NCBI Taxonomy" id="1214568"/>
    <lineage>
        <taxon>Eukaryota</taxon>
        <taxon>Fungi</taxon>
        <taxon>Dikarya</taxon>
        <taxon>Ascomycota</taxon>
        <taxon>Pezizomycotina</taxon>
        <taxon>Sordariomycetes</taxon>
        <taxon>Sordariomycetidae</taxon>
        <taxon>Diaporthales</taxon>
        <taxon>Diaporthaceae</taxon>
        <taxon>Diaporthe</taxon>
    </lineage>
</organism>
<gene>
    <name evidence="3" type="ORF">N8I77_013738</name>
</gene>
<protein>
    <submittedName>
        <fullName evidence="3">Uncharacterized protein</fullName>
    </submittedName>
</protein>
<evidence type="ECO:0000313" key="4">
    <source>
        <dbReference type="Proteomes" id="UP001265746"/>
    </source>
</evidence>
<sequence>MPLLSGDLSMEQKLNLLTLRVNVVLAFVVIMAVTHWLLGVLLFTLWWEQSSRRTPDLERGLELQNISREVPRSSHPPGRSTAPPVAASPSESRGRPVAAYSHGGENEDYYNIEISPEPRAVRDHAHMQHESIRSPPAVVRQQTYGADYSTQPRENRFHGGDFNRTNTNDANYGKRGNRFAHGT</sequence>
<evidence type="ECO:0000313" key="3">
    <source>
        <dbReference type="EMBL" id="KAK2595713.1"/>
    </source>
</evidence>
<dbReference type="Proteomes" id="UP001265746">
    <property type="component" value="Unassembled WGS sequence"/>
</dbReference>
<keyword evidence="4" id="KW-1185">Reference proteome</keyword>
<proteinExistence type="predicted"/>
<name>A0AAD9VWB4_PHOAM</name>
<keyword evidence="2" id="KW-1133">Transmembrane helix</keyword>
<dbReference type="AlphaFoldDB" id="A0AAD9VWB4"/>
<dbReference type="EMBL" id="JAUJFL010000014">
    <property type="protein sequence ID" value="KAK2595713.1"/>
    <property type="molecule type" value="Genomic_DNA"/>
</dbReference>
<keyword evidence="2" id="KW-0812">Transmembrane</keyword>
<accession>A0AAD9VWB4</accession>
<feature type="region of interest" description="Disordered" evidence="1">
    <location>
        <begin position="67"/>
        <end position="103"/>
    </location>
</feature>
<comment type="caution">
    <text evidence="3">The sequence shown here is derived from an EMBL/GenBank/DDBJ whole genome shotgun (WGS) entry which is preliminary data.</text>
</comment>
<reference evidence="3" key="1">
    <citation type="submission" date="2023-06" db="EMBL/GenBank/DDBJ databases">
        <authorList>
            <person name="Noh H."/>
        </authorList>
    </citation>
    <scope>NUCLEOTIDE SEQUENCE</scope>
    <source>
        <strain evidence="3">DUCC20226</strain>
    </source>
</reference>
<evidence type="ECO:0000256" key="1">
    <source>
        <dbReference type="SAM" id="MobiDB-lite"/>
    </source>
</evidence>
<evidence type="ECO:0000256" key="2">
    <source>
        <dbReference type="SAM" id="Phobius"/>
    </source>
</evidence>
<keyword evidence="2" id="KW-0472">Membrane</keyword>